<dbReference type="PROSITE" id="PS00622">
    <property type="entry name" value="HTH_LUXR_1"/>
    <property type="match status" value="1"/>
</dbReference>
<dbReference type="InterPro" id="IPR039420">
    <property type="entry name" value="WalR-like"/>
</dbReference>
<keyword evidence="4" id="KW-1185">Reference proteome</keyword>
<dbReference type="InterPro" id="IPR016032">
    <property type="entry name" value="Sig_transdc_resp-reg_C-effctor"/>
</dbReference>
<keyword evidence="1" id="KW-0238">DNA-binding</keyword>
<dbReference type="eggNOG" id="COG2197">
    <property type="taxonomic scope" value="Bacteria"/>
</dbReference>
<dbReference type="AlphaFoldDB" id="W0RJV7"/>
<dbReference type="OrthoDB" id="9815744at2"/>
<dbReference type="SUPFAM" id="SSF46894">
    <property type="entry name" value="C-terminal effector domain of the bipartite response regulators"/>
    <property type="match status" value="1"/>
</dbReference>
<dbReference type="Proteomes" id="UP000019151">
    <property type="component" value="Chromosome"/>
</dbReference>
<dbReference type="KEGG" id="gba:J421_3165"/>
<dbReference type="InterPro" id="IPR000792">
    <property type="entry name" value="Tscrpt_reg_LuxR_C"/>
</dbReference>
<evidence type="ECO:0000313" key="4">
    <source>
        <dbReference type="Proteomes" id="UP000019151"/>
    </source>
</evidence>
<organism evidence="3 4">
    <name type="scientific">Gemmatirosa kalamazoonensis</name>
    <dbReference type="NCBI Taxonomy" id="861299"/>
    <lineage>
        <taxon>Bacteria</taxon>
        <taxon>Pseudomonadati</taxon>
        <taxon>Gemmatimonadota</taxon>
        <taxon>Gemmatimonadia</taxon>
        <taxon>Gemmatimonadales</taxon>
        <taxon>Gemmatimonadaceae</taxon>
        <taxon>Gemmatirosa</taxon>
    </lineage>
</organism>
<dbReference type="InterPro" id="IPR036388">
    <property type="entry name" value="WH-like_DNA-bd_sf"/>
</dbReference>
<accession>W0RJV7</accession>
<proteinExistence type="predicted"/>
<dbReference type="HOGENOM" id="CLU_1335926_0_0_0"/>
<dbReference type="STRING" id="861299.J421_3165"/>
<dbReference type="GO" id="GO:0003677">
    <property type="term" value="F:DNA binding"/>
    <property type="evidence" value="ECO:0007669"/>
    <property type="project" value="UniProtKB-KW"/>
</dbReference>
<dbReference type="CDD" id="cd06170">
    <property type="entry name" value="LuxR_C_like"/>
    <property type="match status" value="1"/>
</dbReference>
<name>W0RJV7_9BACT</name>
<dbReference type="PANTHER" id="PTHR43214">
    <property type="entry name" value="TWO-COMPONENT RESPONSE REGULATOR"/>
    <property type="match status" value="1"/>
</dbReference>
<dbReference type="EMBL" id="CP007128">
    <property type="protein sequence ID" value="AHG90702.1"/>
    <property type="molecule type" value="Genomic_DNA"/>
</dbReference>
<dbReference type="PRINTS" id="PR00038">
    <property type="entry name" value="HTHLUXR"/>
</dbReference>
<evidence type="ECO:0000313" key="3">
    <source>
        <dbReference type="EMBL" id="AHG90702.1"/>
    </source>
</evidence>
<feature type="domain" description="HTH luxR-type" evidence="2">
    <location>
        <begin position="140"/>
        <end position="205"/>
    </location>
</feature>
<dbReference type="Gene3D" id="1.10.10.10">
    <property type="entry name" value="Winged helix-like DNA-binding domain superfamily/Winged helix DNA-binding domain"/>
    <property type="match status" value="1"/>
</dbReference>
<dbReference type="InParanoid" id="W0RJV7"/>
<dbReference type="GO" id="GO:0006355">
    <property type="term" value="P:regulation of DNA-templated transcription"/>
    <property type="evidence" value="ECO:0007669"/>
    <property type="project" value="InterPro"/>
</dbReference>
<reference evidence="3 4" key="1">
    <citation type="journal article" date="2014" name="Genome Announc.">
        <title>Genome Sequence and Methylome of Soil Bacterium Gemmatirosa kalamazoonensis KBS708T, a Member of the Rarely Cultivated Gemmatimonadetes Phylum.</title>
        <authorList>
            <person name="Debruyn J.M."/>
            <person name="Radosevich M."/>
            <person name="Wommack K.E."/>
            <person name="Polson S.W."/>
            <person name="Hauser L.J."/>
            <person name="Fawaz M.N."/>
            <person name="Korlach J."/>
            <person name="Tsai Y.C."/>
        </authorList>
    </citation>
    <scope>NUCLEOTIDE SEQUENCE [LARGE SCALE GENOMIC DNA]</scope>
    <source>
        <strain evidence="3 4">KBS708</strain>
    </source>
</reference>
<evidence type="ECO:0000256" key="1">
    <source>
        <dbReference type="ARBA" id="ARBA00023125"/>
    </source>
</evidence>
<sequence>MPVGGTGDPDADRDAMMRRDGRGVMSHVVGESRAPAVLAFDARGRLLHHSASATALLATLLTADVDERRAEERRADEPPTVAHVVHALGGEHARVVHGRDGRTYQLHVLAAASPADDPDAPRTFVVIDRTSDDDGAHVASVARRFGFSPREREILRGVARGDATKAIAAALGLSMHTVQEYVGRACRKAGVRTRRELVARLIEHG</sequence>
<dbReference type="PROSITE" id="PS50043">
    <property type="entry name" value="HTH_LUXR_2"/>
    <property type="match status" value="1"/>
</dbReference>
<dbReference type="RefSeq" id="WP_025412168.1">
    <property type="nucleotide sequence ID" value="NZ_CP007128.1"/>
</dbReference>
<gene>
    <name evidence="3" type="ORF">J421_3165</name>
</gene>
<dbReference type="PANTHER" id="PTHR43214:SF42">
    <property type="entry name" value="TRANSCRIPTIONAL REGULATORY PROTEIN DESR"/>
    <property type="match status" value="1"/>
</dbReference>
<dbReference type="Pfam" id="PF00196">
    <property type="entry name" value="GerE"/>
    <property type="match status" value="1"/>
</dbReference>
<dbReference type="SMART" id="SM00421">
    <property type="entry name" value="HTH_LUXR"/>
    <property type="match status" value="1"/>
</dbReference>
<evidence type="ECO:0000259" key="2">
    <source>
        <dbReference type="PROSITE" id="PS50043"/>
    </source>
</evidence>
<protein>
    <submittedName>
        <fullName evidence="3">Regulatory protein LuxR</fullName>
    </submittedName>
</protein>